<keyword evidence="4" id="KW-1133">Transmembrane helix</keyword>
<proteinExistence type="predicted"/>
<comment type="subcellular location">
    <subcellularLocation>
        <location evidence="1">Membrane</location>
        <topology evidence="1">Single-pass membrane protein</topology>
    </subcellularLocation>
</comment>
<dbReference type="Proteomes" id="UP000639772">
    <property type="component" value="Unassembled WGS sequence"/>
</dbReference>
<dbReference type="AlphaFoldDB" id="A0A835RMV8"/>
<feature type="region of interest" description="Disordered" evidence="3">
    <location>
        <begin position="308"/>
        <end position="334"/>
    </location>
</feature>
<feature type="transmembrane region" description="Helical" evidence="4">
    <location>
        <begin position="266"/>
        <end position="299"/>
    </location>
</feature>
<reference evidence="7 8" key="1">
    <citation type="journal article" date="2020" name="Nat. Food">
        <title>A phased Vanilla planifolia genome enables genetic improvement of flavour and production.</title>
        <authorList>
            <person name="Hasing T."/>
            <person name="Tang H."/>
            <person name="Brym M."/>
            <person name="Khazi F."/>
            <person name="Huang T."/>
            <person name="Chambers A.H."/>
        </authorList>
    </citation>
    <scope>NUCLEOTIDE SEQUENCE [LARGE SCALE GENOMIC DNA]</scope>
    <source>
        <tissue evidence="7">Leaf</tissue>
    </source>
</reference>
<dbReference type="OrthoDB" id="696169at2759"/>
<protein>
    <recommendedName>
        <fullName evidence="6">Wall-associated receptor kinase galacturonan-binding domain-containing protein</fullName>
    </recommendedName>
</protein>
<dbReference type="Pfam" id="PF13947">
    <property type="entry name" value="GUB_WAK_bind"/>
    <property type="match status" value="1"/>
</dbReference>
<gene>
    <name evidence="7" type="ORF">HPP92_004477</name>
</gene>
<evidence type="ECO:0000256" key="5">
    <source>
        <dbReference type="SAM" id="SignalP"/>
    </source>
</evidence>
<dbReference type="GO" id="GO:0016020">
    <property type="term" value="C:membrane"/>
    <property type="evidence" value="ECO:0007669"/>
    <property type="project" value="UniProtKB-SubCell"/>
</dbReference>
<dbReference type="PROSITE" id="PS51257">
    <property type="entry name" value="PROKAR_LIPOPROTEIN"/>
    <property type="match status" value="1"/>
</dbReference>
<dbReference type="PANTHER" id="PTHR33138">
    <property type="entry name" value="OS01G0690200 PROTEIN"/>
    <property type="match status" value="1"/>
</dbReference>
<feature type="domain" description="Wall-associated receptor kinase galacturonan-binding" evidence="6">
    <location>
        <begin position="35"/>
        <end position="98"/>
    </location>
</feature>
<feature type="chain" id="PRO_5032732168" description="Wall-associated receptor kinase galacturonan-binding domain-containing protein" evidence="5">
    <location>
        <begin position="27"/>
        <end position="334"/>
    </location>
</feature>
<evidence type="ECO:0000256" key="4">
    <source>
        <dbReference type="SAM" id="Phobius"/>
    </source>
</evidence>
<evidence type="ECO:0000313" key="8">
    <source>
        <dbReference type="Proteomes" id="UP000639772"/>
    </source>
</evidence>
<evidence type="ECO:0000256" key="2">
    <source>
        <dbReference type="ARBA" id="ARBA00022729"/>
    </source>
</evidence>
<feature type="signal peptide" evidence="5">
    <location>
        <begin position="1"/>
        <end position="26"/>
    </location>
</feature>
<keyword evidence="4" id="KW-0472">Membrane</keyword>
<sequence length="334" mass="37629">MEPVKPSYVPSLLTALLFLFAATGCAEEQWFPEGCRPSKCGHIVLKYPFRLTTDPYDCGHSSYTLSCDGQNRALMDFHSGKYSVTAIDYEEATVQVVDVGLQSTNCSLPSRSLPPASIGTHEFYSLVSRNWVGFVNCSEKVEFKKYRLLPCPSQGRAFVYAVPAYTAADLAPSCSEISITPTSRDVSSEPDLIQALQQGFVLSFSPHRLRPSTVLDHCFDLAQQKTDDSIGKNIFSWIGRLFKFENRLRTCYGRYTDLGSDYKRKLVFAIFVVIVVEVAQALIIIEVVRKVVFVPLFLWPLLVYKSRRKKKSGEDEEKPTQMQLNDSSERRSPV</sequence>
<evidence type="ECO:0000259" key="6">
    <source>
        <dbReference type="Pfam" id="PF13947"/>
    </source>
</evidence>
<dbReference type="InterPro" id="IPR025287">
    <property type="entry name" value="WAK_GUB"/>
</dbReference>
<evidence type="ECO:0000313" key="7">
    <source>
        <dbReference type="EMBL" id="KAG0493483.1"/>
    </source>
</evidence>
<dbReference type="GO" id="GO:0030247">
    <property type="term" value="F:polysaccharide binding"/>
    <property type="evidence" value="ECO:0007669"/>
    <property type="project" value="InterPro"/>
</dbReference>
<name>A0A835RMV8_VANPL</name>
<evidence type="ECO:0000256" key="1">
    <source>
        <dbReference type="ARBA" id="ARBA00004167"/>
    </source>
</evidence>
<organism evidence="7 8">
    <name type="scientific">Vanilla planifolia</name>
    <name type="common">Vanilla</name>
    <dbReference type="NCBI Taxonomy" id="51239"/>
    <lineage>
        <taxon>Eukaryota</taxon>
        <taxon>Viridiplantae</taxon>
        <taxon>Streptophyta</taxon>
        <taxon>Embryophyta</taxon>
        <taxon>Tracheophyta</taxon>
        <taxon>Spermatophyta</taxon>
        <taxon>Magnoliopsida</taxon>
        <taxon>Liliopsida</taxon>
        <taxon>Asparagales</taxon>
        <taxon>Orchidaceae</taxon>
        <taxon>Vanilloideae</taxon>
        <taxon>Vanilleae</taxon>
        <taxon>Vanilla</taxon>
    </lineage>
</organism>
<keyword evidence="4" id="KW-0812">Transmembrane</keyword>
<keyword evidence="2 5" id="KW-0732">Signal</keyword>
<dbReference type="PANTHER" id="PTHR33138:SF59">
    <property type="entry name" value="LEAF RUST 10 DISEASE-RESISTANCE LOCUS RECEPTOR-LIKE PROTEIN KINASE-LIKE 1.2"/>
    <property type="match status" value="1"/>
</dbReference>
<comment type="caution">
    <text evidence="7">The sequence shown here is derived from an EMBL/GenBank/DDBJ whole genome shotgun (WGS) entry which is preliminary data.</text>
</comment>
<accession>A0A835RMV8</accession>
<dbReference type="EMBL" id="JADCNM010000002">
    <property type="protein sequence ID" value="KAG0493483.1"/>
    <property type="molecule type" value="Genomic_DNA"/>
</dbReference>
<evidence type="ECO:0000256" key="3">
    <source>
        <dbReference type="SAM" id="MobiDB-lite"/>
    </source>
</evidence>